<keyword evidence="4" id="KW-1185">Reference proteome</keyword>
<proteinExistence type="predicted"/>
<dbReference type="Pfam" id="PF01344">
    <property type="entry name" value="Kelch_1"/>
    <property type="match status" value="1"/>
</dbReference>
<keyword evidence="1" id="KW-0880">Kelch repeat</keyword>
<accession>A0A8S1GP92</accession>
<dbReference type="PANTHER" id="PTHR46093">
    <property type="entry name" value="ACYL-COA-BINDING DOMAIN-CONTAINING PROTEIN 5"/>
    <property type="match status" value="1"/>
</dbReference>
<evidence type="ECO:0000256" key="2">
    <source>
        <dbReference type="ARBA" id="ARBA00022737"/>
    </source>
</evidence>
<keyword evidence="2" id="KW-0677">Repeat</keyword>
<dbReference type="SUPFAM" id="SSF50965">
    <property type="entry name" value="Galactose oxidase, central domain"/>
    <property type="match status" value="1"/>
</dbReference>
<dbReference type="AlphaFoldDB" id="A0A8S1GP92"/>
<protein>
    <submittedName>
        <fullName evidence="3">Uncharacterized protein</fullName>
    </submittedName>
</protein>
<organism evidence="3 4">
    <name type="scientific">Caenorhabditis auriculariae</name>
    <dbReference type="NCBI Taxonomy" id="2777116"/>
    <lineage>
        <taxon>Eukaryota</taxon>
        <taxon>Metazoa</taxon>
        <taxon>Ecdysozoa</taxon>
        <taxon>Nematoda</taxon>
        <taxon>Chromadorea</taxon>
        <taxon>Rhabditida</taxon>
        <taxon>Rhabditina</taxon>
        <taxon>Rhabditomorpha</taxon>
        <taxon>Rhabditoidea</taxon>
        <taxon>Rhabditidae</taxon>
        <taxon>Peloderinae</taxon>
        <taxon>Caenorhabditis</taxon>
    </lineage>
</organism>
<evidence type="ECO:0000313" key="4">
    <source>
        <dbReference type="Proteomes" id="UP000835052"/>
    </source>
</evidence>
<evidence type="ECO:0000313" key="3">
    <source>
        <dbReference type="EMBL" id="CAD6184701.1"/>
    </source>
</evidence>
<dbReference type="PANTHER" id="PTHR46093:SF18">
    <property type="entry name" value="FIBRONECTIN TYPE-III DOMAIN-CONTAINING PROTEIN"/>
    <property type="match status" value="1"/>
</dbReference>
<dbReference type="Proteomes" id="UP000835052">
    <property type="component" value="Unassembled WGS sequence"/>
</dbReference>
<dbReference type="EMBL" id="CAJGYM010000001">
    <property type="protein sequence ID" value="CAD6184701.1"/>
    <property type="molecule type" value="Genomic_DNA"/>
</dbReference>
<dbReference type="InterPro" id="IPR006652">
    <property type="entry name" value="Kelch_1"/>
</dbReference>
<name>A0A8S1GP92_9PELO</name>
<dbReference type="InterPro" id="IPR011043">
    <property type="entry name" value="Gal_Oxase/kelch_b-propeller"/>
</dbReference>
<sequence length="298" mass="32945">MVSRAALLIFGGCSYAKEKGALNSIEAVSVQIDSTGKPIVQSELCGTLKSPRRSPSVFHHEYRGILICGGCSGEGQHLDSMEVLKVENKNCESKEITAKLVAENSCAAFSHFKNKRLIFGGFNGFDCLTLVQIIHGGSEKEDLKVQLLKGSLPRLKNAVCCNIDEEYFLLVGGWEDEKRTSAGVRRVDFDEDFTEVRNEFLTSLPYPVEGHSVVKKGRKLFVIGGYDGIRVQDKIVVFDLESRKSEILDTKLTIPRENHVSGIIGEKYLVVAGGWDSRNSLDSVELLEIIEETPCVWG</sequence>
<evidence type="ECO:0000256" key="1">
    <source>
        <dbReference type="ARBA" id="ARBA00022441"/>
    </source>
</evidence>
<dbReference type="OrthoDB" id="45365at2759"/>
<dbReference type="Gene3D" id="2.120.10.80">
    <property type="entry name" value="Kelch-type beta propeller"/>
    <property type="match status" value="2"/>
</dbReference>
<dbReference type="InterPro" id="IPR015915">
    <property type="entry name" value="Kelch-typ_b-propeller"/>
</dbReference>
<gene>
    <name evidence="3" type="ORF">CAUJ_LOCUS620</name>
</gene>
<reference evidence="3" key="1">
    <citation type="submission" date="2020-10" db="EMBL/GenBank/DDBJ databases">
        <authorList>
            <person name="Kikuchi T."/>
        </authorList>
    </citation>
    <scope>NUCLEOTIDE SEQUENCE</scope>
    <source>
        <strain evidence="3">NKZ352</strain>
    </source>
</reference>
<comment type="caution">
    <text evidence="3">The sequence shown here is derived from an EMBL/GenBank/DDBJ whole genome shotgun (WGS) entry which is preliminary data.</text>
</comment>